<comment type="similarity">
    <text evidence="1">Belongs to the bacterial solute-binding protein 5 family.</text>
</comment>
<evidence type="ECO:0000256" key="1">
    <source>
        <dbReference type="ARBA" id="ARBA00005695"/>
    </source>
</evidence>
<dbReference type="Proteomes" id="UP000011688">
    <property type="component" value="Unassembled WGS sequence"/>
</dbReference>
<dbReference type="PANTHER" id="PTHR30290:SF9">
    <property type="entry name" value="OLIGOPEPTIDE-BINDING PROTEIN APPA"/>
    <property type="match status" value="1"/>
</dbReference>
<keyword evidence="2" id="KW-0813">Transport</keyword>
<dbReference type="InterPro" id="IPR000914">
    <property type="entry name" value="SBP_5_dom"/>
</dbReference>
<dbReference type="PROSITE" id="PS51257">
    <property type="entry name" value="PROKAR_LIPOPROTEIN"/>
    <property type="match status" value="1"/>
</dbReference>
<dbReference type="GO" id="GO:0015833">
    <property type="term" value="P:peptide transport"/>
    <property type="evidence" value="ECO:0007669"/>
    <property type="project" value="TreeGrafter"/>
</dbReference>
<dbReference type="AlphaFoldDB" id="L9X641"/>
<dbReference type="Pfam" id="PF00496">
    <property type="entry name" value="SBP_bac_5"/>
    <property type="match status" value="1"/>
</dbReference>
<evidence type="ECO:0000313" key="5">
    <source>
        <dbReference type="EMBL" id="ELY57067.1"/>
    </source>
</evidence>
<dbReference type="InterPro" id="IPR039424">
    <property type="entry name" value="SBP_5"/>
</dbReference>
<dbReference type="CDD" id="cd00995">
    <property type="entry name" value="PBP2_NikA_DppA_OppA_like"/>
    <property type="match status" value="1"/>
</dbReference>
<dbReference type="eggNOG" id="arCOG01534">
    <property type="taxonomic scope" value="Archaea"/>
</dbReference>
<comment type="caution">
    <text evidence="5">The sequence shown here is derived from an EMBL/GenBank/DDBJ whole genome shotgun (WGS) entry which is preliminary data.</text>
</comment>
<evidence type="ECO:0000256" key="2">
    <source>
        <dbReference type="ARBA" id="ARBA00022448"/>
    </source>
</evidence>
<dbReference type="PANTHER" id="PTHR30290">
    <property type="entry name" value="PERIPLASMIC BINDING COMPONENT OF ABC TRANSPORTER"/>
    <property type="match status" value="1"/>
</dbReference>
<dbReference type="SUPFAM" id="SSF53850">
    <property type="entry name" value="Periplasmic binding protein-like II"/>
    <property type="match status" value="2"/>
</dbReference>
<dbReference type="STRING" id="1227497.C491_11188"/>
<sequence length="582" mass="64991">MTDEKTASPGRPRSRRAVLAGTAGLAVATSGCVRQVRTVVNRDAVDQLSVTIVTLPADGDREGIRLAREVAAVLEAVGVDVSVDMRSNEEFLRAILINHEFDLYVGRHPGGTDPDFLYEALHSVYAEESGWQNPFGYANLQLDDLLEAQRLADGEEREAVMAELLEELAREQPFVPICVPEEHRFVRTDRFDGWGEAHPATRLGYLELEAGDDVDRLRTAHTDARISENLNPLTAEYRDHEPFLELVYDSLATERDSEIEPWLAEDWTYDDGTLRVRLREDCRFHDDEPLDADDVEFSYRLLQDTELEDGESPSPPPRYRGLAAAVDAIDVDGELDLEFELDAGEAVAERVLTAPILPEHIWTERAAPATVRGVSVAQGATEAVTVDNVPPVGSGPFRFGSRTEREHVTLERFDDHFTRREDVDLPEASVEELRIQIDPRSTSAIELVSTDSADITSAILETYVLDDLEPAPETAPLESPSWTFYHLGFNTRRAPFANARFRRAVARLLDKDWLVEDVFHGYAAPTATPVTEEWTPEELAWNGEDPATPFFGSDGELDVEAAREAFEDAGFSYDDGALRVRR</sequence>
<gene>
    <name evidence="5" type="ORF">C491_11188</name>
</gene>
<dbReference type="GO" id="GO:1904680">
    <property type="term" value="F:peptide transmembrane transporter activity"/>
    <property type="evidence" value="ECO:0007669"/>
    <property type="project" value="TreeGrafter"/>
</dbReference>
<proteinExistence type="inferred from homology"/>
<dbReference type="Gene3D" id="3.40.190.10">
    <property type="entry name" value="Periplasmic binding protein-like II"/>
    <property type="match status" value="1"/>
</dbReference>
<feature type="domain" description="Solute-binding protein family 5" evidence="4">
    <location>
        <begin position="258"/>
        <end position="576"/>
    </location>
</feature>
<keyword evidence="6" id="KW-1185">Reference proteome</keyword>
<dbReference type="EMBL" id="AOIB01000025">
    <property type="protein sequence ID" value="ELY57067.1"/>
    <property type="molecule type" value="Genomic_DNA"/>
</dbReference>
<evidence type="ECO:0000259" key="4">
    <source>
        <dbReference type="Pfam" id="PF00496"/>
    </source>
</evidence>
<name>L9X641_9EURY</name>
<evidence type="ECO:0000256" key="3">
    <source>
        <dbReference type="ARBA" id="ARBA00022729"/>
    </source>
</evidence>
<dbReference type="OrthoDB" id="194307at2157"/>
<organism evidence="5 6">
    <name type="scientific">Natronococcus amylolyticus DSM 10524</name>
    <dbReference type="NCBI Taxonomy" id="1227497"/>
    <lineage>
        <taxon>Archaea</taxon>
        <taxon>Methanobacteriati</taxon>
        <taxon>Methanobacteriota</taxon>
        <taxon>Stenosarchaea group</taxon>
        <taxon>Halobacteria</taxon>
        <taxon>Halobacteriales</taxon>
        <taxon>Natrialbaceae</taxon>
        <taxon>Natronococcus</taxon>
    </lineage>
</organism>
<dbReference type="PATRIC" id="fig|1227497.3.peg.2306"/>
<dbReference type="RefSeq" id="WP_005556194.1">
    <property type="nucleotide sequence ID" value="NZ_AOIB01000025.1"/>
</dbReference>
<protein>
    <submittedName>
        <fullName evidence="5">ABC transporter periplasmic protein</fullName>
    </submittedName>
</protein>
<evidence type="ECO:0000313" key="6">
    <source>
        <dbReference type="Proteomes" id="UP000011688"/>
    </source>
</evidence>
<keyword evidence="3" id="KW-0732">Signal</keyword>
<dbReference type="Gene3D" id="3.10.105.10">
    <property type="entry name" value="Dipeptide-binding Protein, Domain 3"/>
    <property type="match status" value="2"/>
</dbReference>
<accession>L9X641</accession>
<reference evidence="5 6" key="1">
    <citation type="journal article" date="2014" name="PLoS Genet.">
        <title>Phylogenetically driven sequencing of extremely halophilic archaea reveals strategies for static and dynamic osmo-response.</title>
        <authorList>
            <person name="Becker E.A."/>
            <person name="Seitzer P.M."/>
            <person name="Tritt A."/>
            <person name="Larsen D."/>
            <person name="Krusor M."/>
            <person name="Yao A.I."/>
            <person name="Wu D."/>
            <person name="Madern D."/>
            <person name="Eisen J.A."/>
            <person name="Darling A.E."/>
            <person name="Facciotti M.T."/>
        </authorList>
    </citation>
    <scope>NUCLEOTIDE SEQUENCE [LARGE SCALE GENOMIC DNA]</scope>
    <source>
        <strain evidence="5 6">DSM 10524</strain>
    </source>
</reference>